<dbReference type="SUPFAM" id="SSF52009">
    <property type="entry name" value="Phosphohistidine domain"/>
    <property type="match status" value="1"/>
</dbReference>
<evidence type="ECO:0000256" key="9">
    <source>
        <dbReference type="ARBA" id="ARBA00022741"/>
    </source>
</evidence>
<evidence type="ECO:0000313" key="22">
    <source>
        <dbReference type="Proteomes" id="UP000178187"/>
    </source>
</evidence>
<dbReference type="InterPro" id="IPR013815">
    <property type="entry name" value="ATP_grasp_subdomain_1"/>
</dbReference>
<evidence type="ECO:0000256" key="1">
    <source>
        <dbReference type="ARBA" id="ARBA00001946"/>
    </source>
</evidence>
<dbReference type="Gene3D" id="3.90.79.10">
    <property type="entry name" value="Nucleoside Triphosphate Pyrophosphohydrolase"/>
    <property type="match status" value="1"/>
</dbReference>
<comment type="catalytic activity">
    <reaction evidence="14">
        <text>pyruvate + ATP + H2O = phosphoenolpyruvate + AMP + phosphate + 2 H(+)</text>
        <dbReference type="Rhea" id="RHEA:11364"/>
        <dbReference type="ChEBI" id="CHEBI:15361"/>
        <dbReference type="ChEBI" id="CHEBI:15377"/>
        <dbReference type="ChEBI" id="CHEBI:15378"/>
        <dbReference type="ChEBI" id="CHEBI:30616"/>
        <dbReference type="ChEBI" id="CHEBI:43474"/>
        <dbReference type="ChEBI" id="CHEBI:58702"/>
        <dbReference type="ChEBI" id="CHEBI:456215"/>
        <dbReference type="EC" id="2.7.9.2"/>
    </reaction>
</comment>
<dbReference type="GO" id="GO:0008986">
    <property type="term" value="F:pyruvate, water dikinase activity"/>
    <property type="evidence" value="ECO:0007669"/>
    <property type="project" value="UniProtKB-EC"/>
</dbReference>
<evidence type="ECO:0000256" key="19">
    <source>
        <dbReference type="SAM" id="SignalP"/>
    </source>
</evidence>
<gene>
    <name evidence="21" type="ORF">A3G33_07385</name>
</gene>
<feature type="binding site" evidence="15">
    <location>
        <position position="4957"/>
    </location>
    <ligand>
        <name>Mg(2+)</name>
        <dbReference type="ChEBI" id="CHEBI:18420"/>
        <label>1</label>
        <note>catalytic</note>
    </ligand>
</feature>
<feature type="compositionally biased region" description="Basic and acidic residues" evidence="17">
    <location>
        <begin position="349"/>
        <end position="370"/>
    </location>
</feature>
<feature type="transmembrane region" description="Helical" evidence="18">
    <location>
        <begin position="968"/>
        <end position="988"/>
    </location>
</feature>
<dbReference type="Gene3D" id="3.40.50.620">
    <property type="entry name" value="HUPs"/>
    <property type="match status" value="2"/>
</dbReference>
<dbReference type="InterPro" id="IPR020583">
    <property type="entry name" value="Inositol_monoP_metal-BS"/>
</dbReference>
<evidence type="ECO:0000256" key="10">
    <source>
        <dbReference type="ARBA" id="ARBA00022777"/>
    </source>
</evidence>
<comment type="caution">
    <text evidence="21">The sequence shown here is derived from an EMBL/GenBank/DDBJ whole genome shotgun (WGS) entry which is preliminary data.</text>
</comment>
<keyword evidence="18" id="KW-1133">Transmembrane helix</keyword>
<dbReference type="InterPro" id="IPR003848">
    <property type="entry name" value="DUF218"/>
</dbReference>
<feature type="region of interest" description="Disordered" evidence="17">
    <location>
        <begin position="815"/>
        <end position="836"/>
    </location>
</feature>
<feature type="binding site" evidence="15">
    <location>
        <position position="4980"/>
    </location>
    <ligand>
        <name>Mg(2+)</name>
        <dbReference type="ChEBI" id="CHEBI:18420"/>
        <label>1</label>
        <note>catalytic</note>
    </ligand>
</feature>
<evidence type="ECO:0000256" key="18">
    <source>
        <dbReference type="SAM" id="Phobius"/>
    </source>
</evidence>
<evidence type="ECO:0000256" key="7">
    <source>
        <dbReference type="ARBA" id="ARBA00022679"/>
    </source>
</evidence>
<dbReference type="InterPro" id="IPR002192">
    <property type="entry name" value="PPDK_AMP/ATP-bd"/>
</dbReference>
<evidence type="ECO:0000256" key="4">
    <source>
        <dbReference type="ARBA" id="ARBA00007837"/>
    </source>
</evidence>
<dbReference type="InterPro" id="IPR014729">
    <property type="entry name" value="Rossmann-like_a/b/a_fold"/>
</dbReference>
<dbReference type="Pfam" id="PF01326">
    <property type="entry name" value="PPDK_N"/>
    <property type="match status" value="1"/>
</dbReference>
<dbReference type="CDD" id="cd01637">
    <property type="entry name" value="IMPase_like"/>
    <property type="match status" value="1"/>
</dbReference>
<keyword evidence="16" id="KW-0175">Coiled coil</keyword>
<feature type="binding site" evidence="15">
    <location>
        <position position="4982"/>
    </location>
    <ligand>
        <name>Mg(2+)</name>
        <dbReference type="ChEBI" id="CHEBI:18420"/>
        <label>1</label>
        <note>catalytic</note>
    </ligand>
</feature>
<keyword evidence="12 15" id="KW-0460">Magnesium</keyword>
<dbReference type="InterPro" id="IPR008279">
    <property type="entry name" value="PEP-util_enz_mobile_dom"/>
</dbReference>
<comment type="function">
    <text evidence="2">Catalyzes the phosphorylation of pyruvate to phosphoenolpyruvate.</text>
</comment>
<dbReference type="PROSITE" id="PS51462">
    <property type="entry name" value="NUDIX"/>
    <property type="match status" value="1"/>
</dbReference>
<comment type="pathway">
    <text evidence="3">Carbohydrate biosynthesis; gluconeogenesis.</text>
</comment>
<keyword evidence="7" id="KW-0808">Transferase</keyword>
<protein>
    <recommendedName>
        <fullName evidence="6">Phosphoenolpyruvate synthase</fullName>
        <ecNumber evidence="5">2.7.9.2</ecNumber>
    </recommendedName>
    <alternativeName>
        <fullName evidence="13">Pyruvate, water dikinase</fullName>
    </alternativeName>
</protein>
<dbReference type="SUPFAM" id="SSF56059">
    <property type="entry name" value="Glutathione synthetase ATP-binding domain-like"/>
    <property type="match status" value="1"/>
</dbReference>
<evidence type="ECO:0000256" key="16">
    <source>
        <dbReference type="SAM" id="Coils"/>
    </source>
</evidence>
<dbReference type="EC" id="2.7.9.2" evidence="5"/>
<comment type="similarity">
    <text evidence="4">Belongs to the PEP-utilizing enzyme family.</text>
</comment>
<feature type="chain" id="PRO_5009576614" description="Phosphoenolpyruvate synthase" evidence="19">
    <location>
        <begin position="27"/>
        <end position="5508"/>
    </location>
</feature>
<evidence type="ECO:0000256" key="14">
    <source>
        <dbReference type="ARBA" id="ARBA00047700"/>
    </source>
</evidence>
<keyword evidence="19" id="KW-0732">Signal</keyword>
<dbReference type="GO" id="GO:0046872">
    <property type="term" value="F:metal ion binding"/>
    <property type="evidence" value="ECO:0007669"/>
    <property type="project" value="UniProtKB-KW"/>
</dbReference>
<dbReference type="InterPro" id="IPR000760">
    <property type="entry name" value="Inositol_monophosphatase-like"/>
</dbReference>
<dbReference type="CDD" id="cd06259">
    <property type="entry name" value="YdcF-like"/>
    <property type="match status" value="1"/>
</dbReference>
<keyword evidence="8 15" id="KW-0479">Metal-binding</keyword>
<feature type="transmembrane region" description="Helical" evidence="18">
    <location>
        <begin position="940"/>
        <end position="961"/>
    </location>
</feature>
<accession>A0A1G1KYQ6</accession>
<dbReference type="Gene3D" id="3.50.30.10">
    <property type="entry name" value="Phosphohistidine domain"/>
    <property type="match status" value="1"/>
</dbReference>
<feature type="signal peptide" evidence="19">
    <location>
        <begin position="1"/>
        <end position="26"/>
    </location>
</feature>
<feature type="binding site" evidence="15">
    <location>
        <position position="5111"/>
    </location>
    <ligand>
        <name>Mg(2+)</name>
        <dbReference type="ChEBI" id="CHEBI:18420"/>
        <label>1</label>
        <note>catalytic</note>
    </ligand>
</feature>
<dbReference type="SUPFAM" id="SSF56655">
    <property type="entry name" value="Carbohydrate phosphatase"/>
    <property type="match status" value="1"/>
</dbReference>
<dbReference type="Gene3D" id="3.40.190.80">
    <property type="match status" value="1"/>
</dbReference>
<dbReference type="PANTHER" id="PTHR43030">
    <property type="entry name" value="PHOSPHOENOLPYRUVATE SYNTHASE"/>
    <property type="match status" value="1"/>
</dbReference>
<feature type="coiled-coil region" evidence="16">
    <location>
        <begin position="1641"/>
        <end position="1675"/>
    </location>
</feature>
<dbReference type="Pfam" id="PF00293">
    <property type="entry name" value="NUDIX"/>
    <property type="match status" value="1"/>
</dbReference>
<reference evidence="21 22" key="1">
    <citation type="journal article" date="2016" name="Nat. Commun.">
        <title>Thousands of microbial genomes shed light on interconnected biogeochemical processes in an aquifer system.</title>
        <authorList>
            <person name="Anantharaman K."/>
            <person name="Brown C.T."/>
            <person name="Hug L.A."/>
            <person name="Sharon I."/>
            <person name="Castelle C.J."/>
            <person name="Probst A.J."/>
            <person name="Thomas B.C."/>
            <person name="Singh A."/>
            <person name="Wilkins M.J."/>
            <person name="Karaoz U."/>
            <person name="Brodie E.L."/>
            <person name="Williams K.H."/>
            <person name="Hubbard S.S."/>
            <person name="Banfield J.F."/>
        </authorList>
    </citation>
    <scope>NUCLEOTIDE SEQUENCE [LARGE SCALE GENOMIC DNA]</scope>
</reference>
<evidence type="ECO:0000256" key="11">
    <source>
        <dbReference type="ARBA" id="ARBA00022840"/>
    </source>
</evidence>
<dbReference type="EMBL" id="MHFR01000037">
    <property type="protein sequence ID" value="OGW98046.1"/>
    <property type="molecule type" value="Genomic_DNA"/>
</dbReference>
<evidence type="ECO:0000259" key="20">
    <source>
        <dbReference type="PROSITE" id="PS51462"/>
    </source>
</evidence>
<evidence type="ECO:0000256" key="15">
    <source>
        <dbReference type="PIRSR" id="PIRSR600760-2"/>
    </source>
</evidence>
<evidence type="ECO:0000256" key="2">
    <source>
        <dbReference type="ARBA" id="ARBA00002988"/>
    </source>
</evidence>
<feature type="compositionally biased region" description="Basic and acidic residues" evidence="17">
    <location>
        <begin position="815"/>
        <end position="829"/>
    </location>
</feature>
<evidence type="ECO:0000256" key="8">
    <source>
        <dbReference type="ARBA" id="ARBA00022723"/>
    </source>
</evidence>
<keyword evidence="11" id="KW-0067">ATP-binding</keyword>
<dbReference type="SUPFAM" id="SSF53448">
    <property type="entry name" value="Nucleotide-diphospho-sugar transferases"/>
    <property type="match status" value="1"/>
</dbReference>
<evidence type="ECO:0000256" key="6">
    <source>
        <dbReference type="ARBA" id="ARBA00021623"/>
    </source>
</evidence>
<dbReference type="InterPro" id="IPR036637">
    <property type="entry name" value="Phosphohistidine_dom_sf"/>
</dbReference>
<dbReference type="SUPFAM" id="SSF55811">
    <property type="entry name" value="Nudix"/>
    <property type="match status" value="1"/>
</dbReference>
<feature type="transmembrane region" description="Helical" evidence="18">
    <location>
        <begin position="894"/>
        <end position="912"/>
    </location>
</feature>
<dbReference type="Gene3D" id="3.30.540.10">
    <property type="entry name" value="Fructose-1,6-Bisphosphatase, subunit A, domain 1"/>
    <property type="match status" value="1"/>
</dbReference>
<evidence type="ECO:0000256" key="12">
    <source>
        <dbReference type="ARBA" id="ARBA00022842"/>
    </source>
</evidence>
<feature type="binding site" evidence="15">
    <location>
        <position position="4983"/>
    </location>
    <ligand>
        <name>Mg(2+)</name>
        <dbReference type="ChEBI" id="CHEBI:18420"/>
        <label>1</label>
        <note>catalytic</note>
    </ligand>
</feature>
<keyword evidence="18" id="KW-0812">Transmembrane</keyword>
<evidence type="ECO:0000313" key="21">
    <source>
        <dbReference type="EMBL" id="OGW98046.1"/>
    </source>
</evidence>
<evidence type="ECO:0000256" key="5">
    <source>
        <dbReference type="ARBA" id="ARBA00011996"/>
    </source>
</evidence>
<dbReference type="InterPro" id="IPR029044">
    <property type="entry name" value="Nucleotide-diphossugar_trans"/>
</dbReference>
<feature type="region of interest" description="Disordered" evidence="17">
    <location>
        <begin position="348"/>
        <end position="370"/>
    </location>
</feature>
<dbReference type="GO" id="GO:0006094">
    <property type="term" value="P:gluconeogenesis"/>
    <property type="evidence" value="ECO:0007669"/>
    <property type="project" value="UniProtKB-UniPathway"/>
</dbReference>
<keyword evidence="9" id="KW-0547">Nucleotide-binding</keyword>
<dbReference type="InterPro" id="IPR006319">
    <property type="entry name" value="PEP_synth"/>
</dbReference>
<dbReference type="GO" id="GO:0005524">
    <property type="term" value="F:ATP binding"/>
    <property type="evidence" value="ECO:0007669"/>
    <property type="project" value="UniProtKB-KW"/>
</dbReference>
<feature type="region of interest" description="Disordered" evidence="17">
    <location>
        <begin position="760"/>
        <end position="801"/>
    </location>
</feature>
<keyword evidence="18" id="KW-0472">Membrane</keyword>
<feature type="domain" description="Nudix hydrolase" evidence="20">
    <location>
        <begin position="1077"/>
        <end position="1254"/>
    </location>
</feature>
<evidence type="ECO:0000256" key="17">
    <source>
        <dbReference type="SAM" id="MobiDB-lite"/>
    </source>
</evidence>
<feature type="transmembrane region" description="Helical" evidence="18">
    <location>
        <begin position="871"/>
        <end position="889"/>
    </location>
</feature>
<dbReference type="UniPathway" id="UPA00138"/>
<dbReference type="Pfam" id="PF00391">
    <property type="entry name" value="PEP-utilizers"/>
    <property type="match status" value="1"/>
</dbReference>
<dbReference type="PANTHER" id="PTHR43030:SF1">
    <property type="entry name" value="PHOSPHOENOLPYRUVATE SYNTHASE"/>
    <property type="match status" value="1"/>
</dbReference>
<dbReference type="Gene3D" id="3.30.470.20">
    <property type="entry name" value="ATP-grasp fold, B domain"/>
    <property type="match status" value="1"/>
</dbReference>
<dbReference type="Gene3D" id="3.30.1490.20">
    <property type="entry name" value="ATP-grasp fold, A domain"/>
    <property type="match status" value="1"/>
</dbReference>
<comment type="cofactor">
    <cofactor evidence="1 15">
        <name>Mg(2+)</name>
        <dbReference type="ChEBI" id="CHEBI:18420"/>
    </cofactor>
</comment>
<sequence length="5508" mass="622992">MKQLLFRAIAVLLSVTFSVTSAVSYAQNIDLKQALFQSHEVSIPDIAGKIEIPEALGSVQNVHSSGPATIIHIQDAHGQIVAQKNIEKILTVLRDQYGFKTVFLEGGLKGEVNPGLLRFFKDRKLNEKLAQYFLEKGAIGGGGLFLLHSNGKAKTFGVEDARLYRKNLRQFRQIYQRKDSSDQFLKNVKTRLATLGSHYFNQDLKKFLNDWLLFQDSRADMVAHLNALDSAAKKYLKMDLHDPLNQFEYPQLLRYFKLKELTSSVIPAQAGIHGSLRSGTNLLPGMGTDLLDQSEQRGPSPIVQEQEKLSDWLKKNGLEEYLPVIARSEVTKQSLNFKIASPAMGLTARNDDKNDNFHTQRPSDRADLRTARASRPAATRAELEQFYQVAKPKGFTFKDYPHLSKQFGAIILKEELDATFLFKEIETLTGNLLKTLAKSDEEKKLISLYYDYQILGKLFALELTREEFDRVNKESNLIAPDAVIERMKALALPHLVLRGVKRRSNQESVSFPTRADRRSNQGTVSFLVKSEQRNNQGRLSFPHVFSGNPLLGDSREQLSGMTKRGIEGPVQNLFRRCLQFYQTANEREQVIFENVLSTLKQTKQDKAVLVTGGFHQEGIEAIAKEKGFSYLSIMPKINEIQDSQLYVNRMTLKPVFLSPASNVAPAQIINPMHETAAKIGRAEAQYLADDIQTGIQDMQATLKTSAQPDGPALKLHDSMFFNMRQTSTQEHTRTGTQVEMKASAPVPYAPVLLRGPGMQRARAAEGSTSDVSSETSERAEARNLAPKMGTGSKTIKPEPVPVLGNRSVQESLRLRQREKNAAARAEARDNGSSAEEFLAETRKSTLNVSPVRTVWEKFKVDEGTALKVAPFARTVAVTGLYTLLVFYLAGAHGILVSSVIAGLVSNVFYAVLHWNGVYMPHKAGPPVFKKFYRFNERVSMWGRLFVLGLFLYLPYFVFFPATFSIGPALSFMVGVSATTWMILAHLFYNSGLHHRGLYDWPSLLVPPSATLKYKLEHLAGFPGSGITPDMIESILKRVQDGKITLSGEDLNIIAEGAAGEIKTIGVIDARIAHEYRLLHHSANAIVFTPKGTILVQRRVHNKVKPLDVTIFGGHVKAGETIYRTAIDELAEEAGMSKDGVLEGTWKLIGAENGYSSDRTDPPNREKITNYMYFATSKEVEKALEYGRWLEEKKRSMTREKFKRWIEREQTRHAGNGETWAIYELTLEELLQAARGENVIKEDVFKDGVQQWNVKLTDDLLEPLLADKAVVDKLKSSVAAARVNREEVVRKIMEVREIFSQEKPWDEAARSHSRKLIDEALKDIRSVLSVGVDSDDPFLSLLYMAQVMNKFVGGTRGPSKSPRRVPSAQIFLIDQSGKKILFQKRGPYKRLFAGKLTVSANAKVNKETVLTAAADAIEKETGAKIPLARLKDVRLGENAPGDPVYYFYTLSDAEEQRLHEYYETNKAAFHADGIDLVWDQEKRSLHLVSIDGKVTADQVKAAAEEIRKKVGIPWIHPVFDLRAMVAAAVENETGLRIPFEKLHKIDSGKVRSGWLASYDFYALNEKEEKKLVAYQTAHQDQYRADGVLMDWDARKKSLCVLSVDGKNVREKIREIAGQIRRETNIPGIYPVFDKNEERLFVYQLTGEDAAFLKKKMEQAERDRRDAEAQLVDGGSNIFKTIDSDEMVFKTRQEIESEFQANPLAFALDLTGPYVSDSAIWEEIFPDILNVDDEAAASVEVAGGKGANTHILRQLMNSGKVPVLQVPDSSVLTTHAFERMVFGDPVIKELVERLEKTEDEDEIRMLCQQIRDRIGKLEFPKPLRNQIAREFKRLGGKIAVRSSATVEDLKNFAAAGQAKTKLYQLSVNQTLKSIKVVWASLFDDGFVTIRRRAGLSVAKAGMAVLLQKFIEPRSSGVAFSVDPDDSINRPIIKIDAVHGIGEGIVDGKIPVDKWKVGPMADAILEKKIQRKKQKVTTKPGGDIQTVDLSDEEADLPSLLDAEILEVARLTKLICRHYRARGLANNIDIEFAVDENGEIFIVQARAKIISEAKREENQAVFVVRTVDESQVPSMRRHVLDSNATAATHGAVYAQLQILKGQKGGSETQDKHLAAQVRPGVILVAHHTNNEFNDVFAKLAGVITTDGGSTSHAAQNSLPLQIPCLVGATDAFEKLAAYDGQMVTFDSGRRTIYLGKGPIVEERRTVGIYRSDEKMTPEEVLREMEPHEIFERWSMMHIRRSEVYQDFPEDGHLRKRSSVYRWFELDYYWQAWDRLTDVFERFFVGRTPWKLETQERVFKSSSTYKTHNPDEPPDTVRMYLYQRITRNDPHSIFYFVKNVRNLRAHDLQELFNARWTGLKTFGEVISGMNGMITKDNVETMVDGIIDAFVWMHIGFWLDVTVNHIFAFDQARYIDRNFREIMKDEAAVGLHAEFSIDENRKDIPKGLILKLSRQKDKEFYALIERVWSSPAVSEMFERHKDPAELAEKLREHYPQIYDIVEKWSTKYKKTSEHLDDPSDTLFYLEDIRSRILEGKSVTEEFLAALCMKHLEKTKEEELSLQSLTKDENLNLLMRGFVRVARAGTRKPWMVSAREVDAGLGLALEKIKKVIENQNAKMKTARRALTEYPQLKETMSLSHQEFLLREDGHHVIAPLQRRVARMMLEAAQNYLKILGVPQRIFDIGTDEVVALFKDSDPSYVGETFNRNRLFKKAEDGLSEGWKSVPEEAVAQYEKELEQVFEILRRQESMAHVDRVKRYYQREEKRLRDRIVFLRDTLSLLKLKELLNSRDKKRQELKAHVLLICGNDFLDNFQEAVELYNAHKISKILISGGLGKGTLSLIRNAVLERIPVHISDDEVITHESQIERLETLRKAGKLDMALKRREAEIIKEIILHMARNRVDQKGNPRPVPIDEKDIILETETSIITEYFEKTKPILKQVHQELGLSNNDPLVVAYMHDPVQQFRTKGTFAVSYADEIRDGKIEGVSYALDHDIYGLGRKTVKLNMLREMFALIIFTRSGDVRPIYNGQNGLSAIPEIYWKTAADLLGGFSKNDENRAKLRELFSGMIEGLRKRRSDFPADLPTVLSGLPKNLKAFNDALLELFDEQGQFESQPASQTRSEVRETLTEHPAVFDFYSPRVIDLSLVFNEEAAEQFVWNRGRGSRMLGGRILNSNEMPTVFDVESALKPVEDQVGGKYGAVTVYSYGNYLHNDWFVIYDGARQQVYHRKDEPVFERIYSMMVAWNTGAITSEDVRFVKVDGSGQVKVLIGDSTENRAAEVKTAFFGQRLIHHGAATPVQDIANQFDDLYHLYVLPQFITYNEQGKPQYGQAIGFQEFFVDLPVPGRPVDRRLLKKVLANDGEAEFDLAPYLNQEPNRYSIADIEEKALKTRGYKPKVGDGPLAEGEYRIVGGAHQKKLQVKLIKSKYPHNLIGITESGRVVAINLTGNKRKKIGYTIEEVQKMVLEVTKTRGDPIRELFLLANSVDVMKYENGVPVSEESSENFRARENHSALIVIPQTSREKISDSFPPELAGKPSIEKGIRVPYQNGEVALPRSEVRNITSQMGTGSTPMEPEPVPILDYRVNMNGGFFVPGPEDARTVEMRVYEPGENSPKQRAYKEYFEPIYDDVDKYIESQDLRGKVKELIHAEHQSIVIGVPTANIHGDPAERILHFKKIIADLARMKREDGPYRNWPVRLVININGLDQKAYLEEVRKFQRQYSTPEVPITVMHMPLGGRLPGEKLSGKSNAVNAIREYAQSINASIIGMMDDDIEFSPGNIESNIDFLLTKSRENGVPMLIGSSYKIHPGHTLTRRVLPVGQGSNPNSVRGTSMFAYLFSLPPLPSLPINEDYFLKFVFADPQAKTKGRNYFWRLLANPDAVISFSVAETFVGYLKQEYRWELGDRWVQSLLSPGKKKTAWAHYGVFYVAWYMKRFHPLRDWEGTLFELKRSLGNFLIRGILINHFVAVELWIRQLIGKPRYTTHWSITIPKESKIRAETRSVGLSYSDRLLLNRLTQPITNFLAAREFYDVKTANRGSVPLNEEELIQKDFDFVMVLGTEDERVPEETAILIKKLKTNQPDLPVMTVGMYGAHFGGYYYTPDGERIAESEFYKARLEENGVSVDSVENKSTNTGENVLNAKEILDAEKFYPKRVLVIENPWLQKRAAATLIKQAVWPELEEVIGYAPYRHDFNSRDLTDSDRIKLAGIAIGEIYRLNIAYKGKHTIPVIIPAEVMAAYKQLIHFFDQRAEKFLTEASGNAGTADFDPLLTARTLAVLIELNRTTLLKESGKIQNRAEQYLSQLGEYAFFKLTETNFDSVTDFGRLDSFTRTAEMAIGLLPNFRIATAQVDIENSIAQIPVRAETAARTRTDLGVSGKNLFYKTRDIAKELLGRNAHVFSPPLARAEVRQTPDPVRLYHEKYQKGLRTMRRYPGKGYRIILRGLKKGEDGNYHQQYFEPGAFAVIHRLDPGLPFVTAAHQSFHRYLNELKKIFPGREDQIRYWEVGENNVHLSMGVFQEHKQLFSRKDRKTFVPLNEDEKQTIRGMVKQNTESTKVFRLFQLGYGVTADGGFVGFFADPEDRFHPFMEQLNSEAKRLIGENRITSRPKFGHMAIGRIMELPYSDDPAIREIERAKVLALVRKTAQGFEDDWNLNVAEPSRAYWHTVNDMHLLLEHEWLSTFGGENTQYDFMRSELRADSIEALIRERLPLEFHDRFNIPNYPLQVHQEGPLLRDHLRAMVDVLNYASSYGEIPERFRAVLSNPANRRFFEEFILLHDIGKITVPAKVIIEEGRTLMLYPDHEAASTNLLRSNPLLAEGLANRETLIEAVRLHGALYFVEGVSKGVPSLDVFQKFVDQINPDVDAKDVLTLLIAADFIDTIATKRSDPFQPRVQNFAKAFEEWEVLHTMKRLALEAGKIMLRVKASKIEAQRKLDGSDIAIGVDPVIEEMVRKEVSALLPDSLVIGEEMFERDMGVLERAKKTRFVWVLDPLDGTRPYINGWKNYCFTLSLLDKGNPVYTVIYAPEFEMNGAQSVMVEVHSGGVFLNGQKFMPPASKATTLSEVNAIFIPGIEKFSARHYQLVTKKKINAEPSPGSGIISALLVAFGVYDAYLDGGSNLWDVVGGAHVGFALGAKVTDENSRDFFPVDFNRLKIVDNKPTVNSALITAQPQVHDLLMQARSEGRKAESKKEKIGGEKGYRARQQEVSLRAEGEAIPEYGLPRRPAFGGTPRNDNIRGVSLESVLAVAKEVAERTVAPEAVSRFGKDQILRSLIPEAFAETPEPVTEIFANRLSGLATNSSESTGVDPSLALRMTEALLFTPEGFVHLSSEDPIFSDKTLFPDFARILIRFQRDDGKPWLTISGKKASSLAETVIESGISRAQLYRVIKFTDSEFAENAMMDGRQHGAAILVGSAEQASQFKYLLVLIGDGERFQELDHLSKVTTAFSLILALNHLSAYMKGIKIGADEYGLLLKQYFTTQAHGFSLGEQNGYPSIAYVEFWQYLESLPEIQRLIEAAA</sequence>
<dbReference type="PROSITE" id="PS00629">
    <property type="entry name" value="IMP_1"/>
    <property type="match status" value="1"/>
</dbReference>
<name>A0A1G1KYQ6_9BACT</name>
<dbReference type="InterPro" id="IPR015797">
    <property type="entry name" value="NUDIX_hydrolase-like_dom_sf"/>
</dbReference>
<dbReference type="InterPro" id="IPR000086">
    <property type="entry name" value="NUDIX_hydrolase_dom"/>
</dbReference>
<dbReference type="Pfam" id="PF02698">
    <property type="entry name" value="DUF218"/>
    <property type="match status" value="1"/>
</dbReference>
<evidence type="ECO:0000256" key="13">
    <source>
        <dbReference type="ARBA" id="ARBA00033470"/>
    </source>
</evidence>
<evidence type="ECO:0000256" key="3">
    <source>
        <dbReference type="ARBA" id="ARBA00004742"/>
    </source>
</evidence>
<keyword evidence="10" id="KW-0418">Kinase</keyword>
<proteinExistence type="inferred from homology"/>
<organism evidence="21 22">
    <name type="scientific">Candidatus Danuiimicrobium aquiferis</name>
    <dbReference type="NCBI Taxonomy" id="1801832"/>
    <lineage>
        <taxon>Bacteria</taxon>
        <taxon>Pseudomonadati</taxon>
        <taxon>Candidatus Omnitrophota</taxon>
        <taxon>Candidatus Danuiimicrobium</taxon>
    </lineage>
</organism>
<dbReference type="Proteomes" id="UP000178187">
    <property type="component" value="Unassembled WGS sequence"/>
</dbReference>
<dbReference type="Pfam" id="PF00459">
    <property type="entry name" value="Inositol_P"/>
    <property type="match status" value="1"/>
</dbReference>